<feature type="non-terminal residue" evidence="3">
    <location>
        <position position="1394"/>
    </location>
</feature>
<comment type="caution">
    <text evidence="3">The sequence shown here is derived from an EMBL/GenBank/DDBJ whole genome shotgun (WGS) entry which is preliminary data.</text>
</comment>
<organism evidence="3 4">
    <name type="scientific">Candolleomyces eurysporus</name>
    <dbReference type="NCBI Taxonomy" id="2828524"/>
    <lineage>
        <taxon>Eukaryota</taxon>
        <taxon>Fungi</taxon>
        <taxon>Dikarya</taxon>
        <taxon>Basidiomycota</taxon>
        <taxon>Agaricomycotina</taxon>
        <taxon>Agaricomycetes</taxon>
        <taxon>Agaricomycetidae</taxon>
        <taxon>Agaricales</taxon>
        <taxon>Agaricineae</taxon>
        <taxon>Psathyrellaceae</taxon>
        <taxon>Candolleomyces</taxon>
    </lineage>
</organism>
<dbReference type="Proteomes" id="UP001140091">
    <property type="component" value="Unassembled WGS sequence"/>
</dbReference>
<gene>
    <name evidence="3" type="ORF">H1R20_g8232</name>
</gene>
<evidence type="ECO:0000259" key="2">
    <source>
        <dbReference type="Pfam" id="PF10441"/>
    </source>
</evidence>
<keyword evidence="4" id="KW-1185">Reference proteome</keyword>
<dbReference type="InterPro" id="IPR018849">
    <property type="entry name" value="Urb2/Npa2_C"/>
</dbReference>
<feature type="domain" description="Nucleolar 27S pre-rRNA processing Urb2/Npa2 C-terminal" evidence="2">
    <location>
        <begin position="1164"/>
        <end position="1393"/>
    </location>
</feature>
<accession>A0A9W8J7Q0</accession>
<protein>
    <recommendedName>
        <fullName evidence="2">Nucleolar 27S pre-rRNA processing Urb2/Npa2 C-terminal domain-containing protein</fullName>
    </recommendedName>
</protein>
<evidence type="ECO:0000313" key="3">
    <source>
        <dbReference type="EMBL" id="KAJ2928969.1"/>
    </source>
</evidence>
<name>A0A9W8J7Q0_9AGAR</name>
<evidence type="ECO:0000256" key="1">
    <source>
        <dbReference type="SAM" id="MobiDB-lite"/>
    </source>
</evidence>
<feature type="compositionally biased region" description="Polar residues" evidence="1">
    <location>
        <begin position="522"/>
        <end position="533"/>
    </location>
</feature>
<dbReference type="EMBL" id="JANBPK010000919">
    <property type="protein sequence ID" value="KAJ2928969.1"/>
    <property type="molecule type" value="Genomic_DNA"/>
</dbReference>
<reference evidence="3" key="1">
    <citation type="submission" date="2022-06" db="EMBL/GenBank/DDBJ databases">
        <title>Genome Sequence of Candolleomyces eurysporus.</title>
        <authorList>
            <person name="Buettner E."/>
        </authorList>
    </citation>
    <scope>NUCLEOTIDE SEQUENCE</scope>
    <source>
        <strain evidence="3">VTCC 930004</strain>
    </source>
</reference>
<dbReference type="OrthoDB" id="160374at2759"/>
<proteinExistence type="predicted"/>
<dbReference type="Pfam" id="PF10441">
    <property type="entry name" value="Urb2"/>
    <property type="match status" value="1"/>
</dbReference>
<sequence length="1394" mass="155073">MTAFQSAQQFIKALKAQTDPPVGHGPLKIDLAEQAWNDTSFHLPNKAEIIADWILSKFFKERGDGLSTNALTNERYWKLLSTLLTSTGPNAQSSSSLQTNLWLKSILSRVSIAPVVNAFLNLGSQLEPSQSSQLTIHASHCISILYPLGVQKLTTEAFLESWGSFLKYAGNFIDDVPSIKIGLVITKAYKNSLSNSSSRKKVNNLFVQNEAYFQAWLQRLQDTSTAAQYEYLRQAILTCGMDTIFNLDTIRQMTDSPEESPLFFALSKAFQHDRDVALKAIPALLDHYIASLKRHRGAIINASSSSRVSNPTELSSASIKFFFMPPQSDIIGRQNVYDAQSGLDSLKHDVDVALDSLSESCEDQTPNPTPAIARCLSAVIRVDYDLVLPSMGDLLSRLLAGSPPHPDHFTLLELLLEYHIKTRTVDHYIETLISCLSLKSPASPLSAQDRYAISHSSPILHPKHLGQLSKATRQFLTSGQCSATVNHVCEALKSLHEQYKSAERRSESNQGNGSRKSRKSDSTAGNQKDPSNPALTFALTAKLGQTVFSSIPVTSLPQGQAEQLKSSLAEFQAGFVQHNLSKIVKSLLKTDNATDDDERTSSKRKRGADKPTWESQIVLIALLRLQYTLRMARSLALPTDSSPKISRRLLELLSHSEDELFPELYLETFRTLFDQTVAMEASEVSQSIDFALGFVDKTLMHRLDTTWSGFAHELTNGQEGRARSGLAVLHIILERWLPVIEVTASEQQLKMLAKVVMRIPLGTDSVLDGKQHLTAGHLLLRTLRSAQFWEFHNLRVALLSHLLDSTSAFELEPVTKKSSHKKASNFAQLVATYRLLLFFPVEYLSSIEEQSTSDLAKFILHLLDDSATVTQTDLSQTTLDLFELYCTELLKKTIRADSGEASKVLAIYQQYPIFDTPSSIKARSLVCLVNLLNKDIHFANLSPDLQKLLRGLHSHLVTNLHDKLRVATDASRSEQLSVVPDLLTYWHSLLVLGRWLGSEDLQQYFGPQLVRRFGTGFVEGLQGMSSDWTGRTVTMVIAILLQELHYRDVMLQNDQLGLVVATYVSQWKHLSLAGKASLDHVVSKACRQFSPAGFEYVLSLLDGALSSDFNESIDSSELVHLGSILLRDHPPNTLKIMQAFFTRCMDIFTDHEEYTAGSTEVRLQTLEFVAQHCSERPAALRSLDIGSIWLLLSKCLSPSPRHEKATSSATFHQIIAVASAIIRLRRDLTIPMLPHLGVILRQLILSTRQCRPQLGSKQTDMVMSTQPRWISANQPLGAEEAKALSRLLETLTTKTIIRVHTTSAETQKAESLAAPFSKHAAYVVKAYIEAMNDPLCVLTLDVRKELHPGLYALCSMIGEHSRDALMISGLDTGGKATMKALWKEYEKQRYSGQG</sequence>
<feature type="region of interest" description="Disordered" evidence="1">
    <location>
        <begin position="500"/>
        <end position="533"/>
    </location>
</feature>
<evidence type="ECO:0000313" key="4">
    <source>
        <dbReference type="Proteomes" id="UP001140091"/>
    </source>
</evidence>